<accession>A0A5C8Z441</accession>
<keyword evidence="3" id="KW-1185">Reference proteome</keyword>
<organism evidence="2 3">
    <name type="scientific">Reinekea thalattae</name>
    <dbReference type="NCBI Taxonomy" id="2593301"/>
    <lineage>
        <taxon>Bacteria</taxon>
        <taxon>Pseudomonadati</taxon>
        <taxon>Pseudomonadota</taxon>
        <taxon>Gammaproteobacteria</taxon>
        <taxon>Oceanospirillales</taxon>
        <taxon>Saccharospirillaceae</taxon>
        <taxon>Reinekea</taxon>
    </lineage>
</organism>
<sequence>MADGKQTKTNEELLAELGVEVKQEKKAARTPKEERIIAGFEEIQRFVEEHGRIPQHGENKDIFERLYATRLDQIRNQEECRALVEDIDHQGLLAGGLQVTEPPAEYNTDEELLAELGIETPKEGDITYLKHVKSHDQKQADKKAAEEIANRAPCEDFDKFKSLFDKVQSDLKHGLVEAKLLKDQKDRDYMAKIEQGDWFIVNGQKAYVAEFSKERNHGFDKNDYRLRVIYDNRTESDLLLRSLQKALYEDEAGRRIVSLSAGPLFDDTIEEDDLASGTIYVLRSKSEHQVVSQNRDVIHKIGVTGGKVEKRIANAKIDPTFLMAEVEVVATYKLSNINRTKLENLLHKFFVGSQLNIEVPDRFGNMVKPKEWFLAPLFVIDEVVEKIKDGSITNFGYDHKLAKLVRLN</sequence>
<dbReference type="SMART" id="SM00974">
    <property type="entry name" value="T5orf172"/>
    <property type="match status" value="1"/>
</dbReference>
<evidence type="ECO:0000259" key="1">
    <source>
        <dbReference type="SMART" id="SM00974"/>
    </source>
</evidence>
<comment type="caution">
    <text evidence="2">The sequence shown here is derived from an EMBL/GenBank/DDBJ whole genome shotgun (WGS) entry which is preliminary data.</text>
</comment>
<gene>
    <name evidence="2" type="ORF">FME95_11420</name>
</gene>
<dbReference type="OrthoDB" id="9814995at2"/>
<dbReference type="Pfam" id="PF13455">
    <property type="entry name" value="MUG113"/>
    <property type="match status" value="1"/>
</dbReference>
<reference evidence="2 3" key="1">
    <citation type="submission" date="2019-07" db="EMBL/GenBank/DDBJ databases">
        <title>Reinekea sp. strain SSH23 genome sequencing and assembly.</title>
        <authorList>
            <person name="Kim I."/>
        </authorList>
    </citation>
    <scope>NUCLEOTIDE SEQUENCE [LARGE SCALE GENOMIC DNA]</scope>
    <source>
        <strain evidence="2 3">SSH23</strain>
    </source>
</reference>
<feature type="domain" description="Bacteriophage T5 Orf172 DNA-binding" evidence="1">
    <location>
        <begin position="293"/>
        <end position="387"/>
    </location>
</feature>
<evidence type="ECO:0000313" key="2">
    <source>
        <dbReference type="EMBL" id="TXR52019.1"/>
    </source>
</evidence>
<protein>
    <submittedName>
        <fullName evidence="2">GIY-YIG nuclease family protein</fullName>
    </submittedName>
</protein>
<proteinExistence type="predicted"/>
<dbReference type="Proteomes" id="UP000321764">
    <property type="component" value="Unassembled WGS sequence"/>
</dbReference>
<dbReference type="RefSeq" id="WP_147714615.1">
    <property type="nucleotide sequence ID" value="NZ_VKAD01000002.1"/>
</dbReference>
<dbReference type="EMBL" id="VKAD01000002">
    <property type="protein sequence ID" value="TXR52019.1"/>
    <property type="molecule type" value="Genomic_DNA"/>
</dbReference>
<dbReference type="AlphaFoldDB" id="A0A5C8Z441"/>
<name>A0A5C8Z441_9GAMM</name>
<dbReference type="InterPro" id="IPR018306">
    <property type="entry name" value="Phage_T5_Orf172_DNA-bd"/>
</dbReference>
<evidence type="ECO:0000313" key="3">
    <source>
        <dbReference type="Proteomes" id="UP000321764"/>
    </source>
</evidence>